<dbReference type="PRINTS" id="PR00605">
    <property type="entry name" value="CYTCHROMECIC"/>
</dbReference>
<evidence type="ECO:0000313" key="10">
    <source>
        <dbReference type="Proteomes" id="UP000029228"/>
    </source>
</evidence>
<evidence type="ECO:0000256" key="5">
    <source>
        <dbReference type="ARBA" id="ARBA00023004"/>
    </source>
</evidence>
<dbReference type="EC" id="1.9.3.1" evidence="9"/>
<dbReference type="PANTHER" id="PTHR33751:SF11">
    <property type="entry name" value="BLL4483 PROTEIN"/>
    <property type="match status" value="1"/>
</dbReference>
<dbReference type="InterPro" id="IPR009056">
    <property type="entry name" value="Cyt_c-like_dom"/>
</dbReference>
<keyword evidence="1" id="KW-0813">Transport</keyword>
<dbReference type="InterPro" id="IPR050597">
    <property type="entry name" value="Cytochrome_c_Oxidase_Subunit"/>
</dbReference>
<accession>A0A090S4B2</accession>
<name>A0A090S4B2_9VIBR</name>
<evidence type="ECO:0000256" key="1">
    <source>
        <dbReference type="ARBA" id="ARBA00022448"/>
    </source>
</evidence>
<protein>
    <submittedName>
        <fullName evidence="9">Cytochrome c oxidase subunit CcoP</fullName>
        <ecNumber evidence="9">1.9.3.1</ecNumber>
    </submittedName>
</protein>
<gene>
    <name evidence="9" type="ORF">JCM19235_1475</name>
</gene>
<dbReference type="PANTHER" id="PTHR33751">
    <property type="entry name" value="CBB3-TYPE CYTOCHROME C OXIDASE SUBUNIT FIXP"/>
    <property type="match status" value="1"/>
</dbReference>
<dbReference type="SUPFAM" id="SSF46626">
    <property type="entry name" value="Cytochrome c"/>
    <property type="match status" value="4"/>
</dbReference>
<evidence type="ECO:0000313" key="9">
    <source>
        <dbReference type="EMBL" id="GAL21653.1"/>
    </source>
</evidence>
<feature type="domain" description="Cytochrome c" evidence="8">
    <location>
        <begin position="294"/>
        <end position="383"/>
    </location>
</feature>
<dbReference type="InterPro" id="IPR032858">
    <property type="entry name" value="CcoP_N"/>
</dbReference>
<evidence type="ECO:0000259" key="8">
    <source>
        <dbReference type="PROSITE" id="PS51007"/>
    </source>
</evidence>
<reference evidence="9 10" key="1">
    <citation type="submission" date="2014-09" db="EMBL/GenBank/DDBJ databases">
        <title>Vibrio maritimus JCM 19235. (C45) whole genome shotgun sequence.</title>
        <authorList>
            <person name="Sawabe T."/>
            <person name="Meirelles P."/>
            <person name="Nakanishi M."/>
            <person name="Sayaka M."/>
            <person name="Hattori M."/>
            <person name="Ohkuma M."/>
        </authorList>
    </citation>
    <scope>NUCLEOTIDE SEQUENCE [LARGE SCALE GENOMIC DNA]</scope>
    <source>
        <strain evidence="10">JCM19235</strain>
    </source>
</reference>
<dbReference type="GO" id="GO:0020037">
    <property type="term" value="F:heme binding"/>
    <property type="evidence" value="ECO:0007669"/>
    <property type="project" value="InterPro"/>
</dbReference>
<dbReference type="Gene3D" id="6.10.280.130">
    <property type="match status" value="1"/>
</dbReference>
<keyword evidence="7" id="KW-0812">Transmembrane</keyword>
<dbReference type="GO" id="GO:0005506">
    <property type="term" value="F:iron ion binding"/>
    <property type="evidence" value="ECO:0007669"/>
    <property type="project" value="InterPro"/>
</dbReference>
<dbReference type="EMBL" id="BBMR01000009">
    <property type="protein sequence ID" value="GAL21653.1"/>
    <property type="molecule type" value="Genomic_DNA"/>
</dbReference>
<evidence type="ECO:0000256" key="6">
    <source>
        <dbReference type="PROSITE-ProRule" id="PRU00433"/>
    </source>
</evidence>
<dbReference type="Pfam" id="PF00034">
    <property type="entry name" value="Cytochrom_C"/>
    <property type="match status" value="1"/>
</dbReference>
<dbReference type="Gene3D" id="1.10.760.10">
    <property type="entry name" value="Cytochrome c-like domain"/>
    <property type="match status" value="4"/>
</dbReference>
<dbReference type="Pfam" id="PF14715">
    <property type="entry name" value="FixP_N"/>
    <property type="match status" value="1"/>
</dbReference>
<comment type="caution">
    <text evidence="9">The sequence shown here is derived from an EMBL/GenBank/DDBJ whole genome shotgun (WGS) entry which is preliminary data.</text>
</comment>
<feature type="transmembrane region" description="Helical" evidence="7">
    <location>
        <begin position="6"/>
        <end position="27"/>
    </location>
</feature>
<keyword evidence="7" id="KW-1133">Transmembrane helix</keyword>
<dbReference type="GO" id="GO:0016491">
    <property type="term" value="F:oxidoreductase activity"/>
    <property type="evidence" value="ECO:0007669"/>
    <property type="project" value="UniProtKB-KW"/>
</dbReference>
<evidence type="ECO:0000256" key="7">
    <source>
        <dbReference type="SAM" id="Phobius"/>
    </source>
</evidence>
<keyword evidence="9" id="KW-0560">Oxidoreductase</keyword>
<evidence type="ECO:0000256" key="3">
    <source>
        <dbReference type="ARBA" id="ARBA00022723"/>
    </source>
</evidence>
<dbReference type="InterPro" id="IPR038414">
    <property type="entry name" value="CcoP_N_sf"/>
</dbReference>
<dbReference type="Proteomes" id="UP000029228">
    <property type="component" value="Unassembled WGS sequence"/>
</dbReference>
<evidence type="ECO:0000256" key="4">
    <source>
        <dbReference type="ARBA" id="ARBA00022982"/>
    </source>
</evidence>
<dbReference type="GO" id="GO:0009055">
    <property type="term" value="F:electron transfer activity"/>
    <property type="evidence" value="ECO:0007669"/>
    <property type="project" value="InterPro"/>
</dbReference>
<dbReference type="InterPro" id="IPR036909">
    <property type="entry name" value="Cyt_c-like_dom_sf"/>
</dbReference>
<keyword evidence="7" id="KW-0472">Membrane</keyword>
<keyword evidence="3 6" id="KW-0479">Metal-binding</keyword>
<keyword evidence="5 6" id="KW-0408">Iron</keyword>
<proteinExistence type="predicted"/>
<dbReference type="PROSITE" id="PS51007">
    <property type="entry name" value="CYTC"/>
    <property type="match status" value="4"/>
</dbReference>
<dbReference type="AlphaFoldDB" id="A0A090S4B2"/>
<feature type="domain" description="Cytochrome c" evidence="8">
    <location>
        <begin position="406"/>
        <end position="488"/>
    </location>
</feature>
<dbReference type="Pfam" id="PF13442">
    <property type="entry name" value="Cytochrome_CBB3"/>
    <property type="match status" value="2"/>
</dbReference>
<dbReference type="STRING" id="990268.JCM19235_1475"/>
<feature type="transmembrane region" description="Helical" evidence="7">
    <location>
        <begin position="55"/>
        <end position="80"/>
    </location>
</feature>
<keyword evidence="2 6" id="KW-0349">Heme</keyword>
<organism evidence="9 10">
    <name type="scientific">Vibrio maritimus</name>
    <dbReference type="NCBI Taxonomy" id="990268"/>
    <lineage>
        <taxon>Bacteria</taxon>
        <taxon>Pseudomonadati</taxon>
        <taxon>Pseudomonadota</taxon>
        <taxon>Gammaproteobacteria</taxon>
        <taxon>Vibrionales</taxon>
        <taxon>Vibrionaceae</taxon>
        <taxon>Vibrio</taxon>
    </lineage>
</organism>
<keyword evidence="10" id="KW-1185">Reference proteome</keyword>
<feature type="domain" description="Cytochrome c" evidence="8">
    <location>
        <begin position="201"/>
        <end position="286"/>
    </location>
</feature>
<feature type="domain" description="Cytochrome c" evidence="8">
    <location>
        <begin position="125"/>
        <end position="204"/>
    </location>
</feature>
<evidence type="ECO:0000256" key="2">
    <source>
        <dbReference type="ARBA" id="ARBA00022617"/>
    </source>
</evidence>
<sequence>MEWSQTLSTILSIIFFFIMIAVIYAQFRKRKSADKNKTLEEFDGIIEKDAPIPRILFIGYFLGFAGAIVYVLLFPGFATWGGFLNWQPKDDAYVGSPVNLDAKIDELVVGKTDKQVFEALIDYEDIVSNGRALFGVNCGACHGRSGDGQHNFPVLSDDDWLYGGSPMDVYTTIHNGREGRMPAWRDVLTEDEIDSLTDYVSNLNSDNFVFNESFNNNCSTCHGEDAKGNQGVGAPNLTDDVWLHGGSKEDIRKNIAQGIDNQMPGFGERLTRNQIMSLTTYIMSLQPDTETLIASNDDDSYLLSRNELPLPSSVSVCTSCHGKDGNSVIPGAPNLAGLKFEYIYNQIHLFDNGNRDNATMKGMVTHLSDQDRVLVAKYYASLNPPEPDNHRPEVPENGVITDPTERMVYQGDWKRAIPACTTCHGERLEGSASFPRLAGQSSVYLVEQFNNWRSGARKGDQGEMMYNVAKKLSSKEIEDLSKYLSELK</sequence>
<dbReference type="InterPro" id="IPR008168">
    <property type="entry name" value="Cyt_C_IC"/>
</dbReference>
<keyword evidence="4" id="KW-0249">Electron transport</keyword>